<reference evidence="1" key="2">
    <citation type="journal article" date="2020" name="Gigascience">
        <title>An improved pig reference genome sequence to enable pig genetics and genomics research.</title>
        <authorList>
            <person name="Warr A."/>
            <person name="Affara N."/>
            <person name="Aken B."/>
            <person name="Beiki H."/>
            <person name="Bickhart D.M."/>
            <person name="Billis K."/>
            <person name="Chow W."/>
            <person name="Eory L."/>
            <person name="Finlayson H.A."/>
            <person name="Flicek P."/>
            <person name="Giron C.G."/>
            <person name="Griffin D.K."/>
            <person name="Hall R."/>
            <person name="Hannum G."/>
            <person name="Hourlier T."/>
            <person name="Howe K."/>
            <person name="Hume D.A."/>
            <person name="Izuogu O."/>
            <person name="Kim K."/>
            <person name="Koren S."/>
            <person name="Liu H."/>
            <person name="Manchanda N."/>
            <person name="Martin F.J."/>
            <person name="Nonneman D.J."/>
            <person name="O'Connor R.E."/>
            <person name="Phillippy A.M."/>
            <person name="Rohrer G.A."/>
            <person name="Rosen B.D."/>
            <person name="Rund L.A."/>
            <person name="Sargent C.A."/>
            <person name="Schook L.B."/>
            <person name="Schroeder S.G."/>
            <person name="Schwartz A.S."/>
            <person name="Skinner B.M."/>
            <person name="Talbot R."/>
            <person name="Tseng E."/>
            <person name="Tuggle C.K."/>
            <person name="Watson M."/>
            <person name="Smith T.P.L."/>
            <person name="Archibald A.L."/>
        </authorList>
    </citation>
    <scope>NUCLEOTIDE SEQUENCE [LARGE SCALE GENOMIC DNA]</scope>
    <source>
        <strain evidence="1">Duroc</strain>
    </source>
</reference>
<dbReference type="Bgee" id="ENSSSCG00000047402">
    <property type="expression patterns" value="Expressed in amygdala and 15 other cell types or tissues"/>
</dbReference>
<proteinExistence type="predicted"/>
<reference evidence="2" key="1">
    <citation type="submission" date="2009-11" db="EMBL/GenBank/DDBJ databases">
        <authorList>
            <consortium name="Porcine genome sequencing project"/>
        </authorList>
    </citation>
    <scope>NUCLEOTIDE SEQUENCE [LARGE SCALE GENOMIC DNA]</scope>
    <source>
        <strain evidence="2">Duroc</strain>
    </source>
</reference>
<name>A0A5G2QCP9_PIG</name>
<dbReference type="InParanoid" id="A0A5G2QCP9"/>
<reference evidence="1" key="3">
    <citation type="submission" date="2025-08" db="UniProtKB">
        <authorList>
            <consortium name="Ensembl"/>
        </authorList>
    </citation>
    <scope>IDENTIFICATION</scope>
</reference>
<dbReference type="Ensembl" id="ENSSSCT00000081086.1">
    <property type="protein sequence ID" value="ENSSSCP00000062361.1"/>
    <property type="gene ID" value="ENSSSCG00000047402.1"/>
</dbReference>
<protein>
    <submittedName>
        <fullName evidence="1">Uncharacterized protein</fullName>
    </submittedName>
</protein>
<dbReference type="Proteomes" id="UP000008227">
    <property type="component" value="Chromosome 6"/>
</dbReference>
<dbReference type="AlphaFoldDB" id="A0A5G2QCP9"/>
<evidence type="ECO:0000313" key="1">
    <source>
        <dbReference type="Ensembl" id="ENSSSCP00000062361.1"/>
    </source>
</evidence>
<keyword evidence="2" id="KW-1185">Reference proteome</keyword>
<evidence type="ECO:0000313" key="2">
    <source>
        <dbReference type="Proteomes" id="UP000008227"/>
    </source>
</evidence>
<organism evidence="1 2">
    <name type="scientific">Sus scrofa</name>
    <name type="common">Pig</name>
    <dbReference type="NCBI Taxonomy" id="9823"/>
    <lineage>
        <taxon>Eukaryota</taxon>
        <taxon>Metazoa</taxon>
        <taxon>Chordata</taxon>
        <taxon>Craniata</taxon>
        <taxon>Vertebrata</taxon>
        <taxon>Euteleostomi</taxon>
        <taxon>Mammalia</taxon>
        <taxon>Eutheria</taxon>
        <taxon>Laurasiatheria</taxon>
        <taxon>Artiodactyla</taxon>
        <taxon>Suina</taxon>
        <taxon>Suidae</taxon>
        <taxon>Sus</taxon>
    </lineage>
</organism>
<reference evidence="1" key="4">
    <citation type="submission" date="2025-09" db="UniProtKB">
        <authorList>
            <consortium name="Ensembl"/>
        </authorList>
    </citation>
    <scope>IDENTIFICATION</scope>
</reference>
<sequence length="56" mass="6638">YPRACTVWEQTSSSLAPHLTEIFFFFAKDVKFMSRKFAKMLIRWESGKVRCCTLML</sequence>
<accession>A0A5G2QCP9</accession>